<gene>
    <name evidence="1" type="ORF">P618_200188</name>
</gene>
<accession>W6TF74</accession>
<sequence length="63" mass="6902">MLEKFSEACGAACCCAGKIFEAAKNFGAEKNPTVFCAGKIFPATTEIEKIKFKTQTKKITFIF</sequence>
<organism evidence="1 2">
    <name type="scientific">Holospora obtusa F1</name>
    <dbReference type="NCBI Taxonomy" id="1399147"/>
    <lineage>
        <taxon>Bacteria</taxon>
        <taxon>Pseudomonadati</taxon>
        <taxon>Pseudomonadota</taxon>
        <taxon>Alphaproteobacteria</taxon>
        <taxon>Holosporales</taxon>
        <taxon>Holosporaceae</taxon>
        <taxon>Holospora</taxon>
    </lineage>
</organism>
<comment type="caution">
    <text evidence="1">The sequence shown here is derived from an EMBL/GenBank/DDBJ whole genome shotgun (WGS) entry which is preliminary data.</text>
</comment>
<name>W6TF74_HOLOB</name>
<proteinExistence type="predicted"/>
<dbReference type="EMBL" id="AWTR02000023">
    <property type="protein sequence ID" value="ETZ07626.1"/>
    <property type="molecule type" value="Genomic_DNA"/>
</dbReference>
<dbReference type="AlphaFoldDB" id="W6TF74"/>
<reference evidence="1 2" key="1">
    <citation type="journal article" date="2014" name="FEMS Microbiol. Lett.">
        <title>Draft genome sequences of three Holospora species (Holospora obtusa, Holospora undulata, and Holospora elegans), endonuclear symbiotic bacteria of the ciliate Paramecium caudatum.</title>
        <authorList>
            <person name="Dohra H."/>
            <person name="Tanaka K."/>
            <person name="Suzuki T."/>
            <person name="Fujishima M."/>
            <person name="Suzuki H."/>
        </authorList>
    </citation>
    <scope>NUCLEOTIDE SEQUENCE [LARGE SCALE GENOMIC DNA]</scope>
    <source>
        <strain evidence="1 2">F1</strain>
    </source>
</reference>
<evidence type="ECO:0000313" key="2">
    <source>
        <dbReference type="Proteomes" id="UP000019112"/>
    </source>
</evidence>
<protein>
    <submittedName>
        <fullName evidence="1">Uncharacterized protein</fullName>
    </submittedName>
</protein>
<keyword evidence="2" id="KW-1185">Reference proteome</keyword>
<evidence type="ECO:0000313" key="1">
    <source>
        <dbReference type="EMBL" id="ETZ07626.1"/>
    </source>
</evidence>
<dbReference type="Proteomes" id="UP000019112">
    <property type="component" value="Unassembled WGS sequence"/>
</dbReference>
<dbReference type="RefSeq" id="WP_024161011.1">
    <property type="nucleotide sequence ID" value="NZ_AWTR02000023.1"/>
</dbReference>